<dbReference type="EMBL" id="BMAW01039961">
    <property type="protein sequence ID" value="GFU57822.1"/>
    <property type="molecule type" value="Genomic_DNA"/>
</dbReference>
<dbReference type="AlphaFoldDB" id="A0A8X6R048"/>
<proteinExistence type="predicted"/>
<accession>A0A8X6R048</accession>
<reference evidence="1" key="1">
    <citation type="submission" date="2020-08" db="EMBL/GenBank/DDBJ databases">
        <title>Multicomponent nature underlies the extraordinary mechanical properties of spider dragline silk.</title>
        <authorList>
            <person name="Kono N."/>
            <person name="Nakamura H."/>
            <person name="Mori M."/>
            <person name="Yoshida Y."/>
            <person name="Ohtoshi R."/>
            <person name="Malay A.D."/>
            <person name="Moran D.A.P."/>
            <person name="Tomita M."/>
            <person name="Numata K."/>
            <person name="Arakawa K."/>
        </authorList>
    </citation>
    <scope>NUCLEOTIDE SEQUENCE</scope>
</reference>
<dbReference type="OrthoDB" id="6421316at2759"/>
<evidence type="ECO:0000313" key="2">
    <source>
        <dbReference type="Proteomes" id="UP000887013"/>
    </source>
</evidence>
<dbReference type="PROSITE" id="PS51257">
    <property type="entry name" value="PROKAR_LIPOPROTEIN"/>
    <property type="match status" value="1"/>
</dbReference>
<dbReference type="Proteomes" id="UP000887013">
    <property type="component" value="Unassembled WGS sequence"/>
</dbReference>
<sequence>MRYNSAWRKFRNRTLQTSTMSTWMLIFAACVSTAIAGRLAHDQIDEGEYGKYNEWRKVMCEKKSDDLYNDMNSCFKLESKMIQDATTECVNEIVPETEGKVMEFVHKACDDKSLFKRLDECFGEYEANVEFQKQMELKPEIVACYTELLKKYEIEELMHYLDGSAHKEN</sequence>
<protein>
    <submittedName>
        <fullName evidence="1">Uncharacterized protein</fullName>
    </submittedName>
</protein>
<evidence type="ECO:0000313" key="1">
    <source>
        <dbReference type="EMBL" id="GFU57822.1"/>
    </source>
</evidence>
<gene>
    <name evidence="1" type="primary">AVEN_58937_1</name>
    <name evidence="1" type="ORF">NPIL_202631</name>
</gene>
<comment type="caution">
    <text evidence="1">The sequence shown here is derived from an EMBL/GenBank/DDBJ whole genome shotgun (WGS) entry which is preliminary data.</text>
</comment>
<organism evidence="1 2">
    <name type="scientific">Nephila pilipes</name>
    <name type="common">Giant wood spider</name>
    <name type="synonym">Nephila maculata</name>
    <dbReference type="NCBI Taxonomy" id="299642"/>
    <lineage>
        <taxon>Eukaryota</taxon>
        <taxon>Metazoa</taxon>
        <taxon>Ecdysozoa</taxon>
        <taxon>Arthropoda</taxon>
        <taxon>Chelicerata</taxon>
        <taxon>Arachnida</taxon>
        <taxon>Araneae</taxon>
        <taxon>Araneomorphae</taxon>
        <taxon>Entelegynae</taxon>
        <taxon>Araneoidea</taxon>
        <taxon>Nephilidae</taxon>
        <taxon>Nephila</taxon>
    </lineage>
</organism>
<keyword evidence="2" id="KW-1185">Reference proteome</keyword>
<name>A0A8X6R048_NEPPI</name>